<dbReference type="EMBL" id="BPLQ01010614">
    <property type="protein sequence ID" value="GIY51885.1"/>
    <property type="molecule type" value="Genomic_DNA"/>
</dbReference>
<dbReference type="Proteomes" id="UP001054837">
    <property type="component" value="Unassembled WGS sequence"/>
</dbReference>
<name>A0AAV4U2B7_9ARAC</name>
<gene>
    <name evidence="1" type="ORF">CDAR_467351</name>
</gene>
<proteinExistence type="predicted"/>
<evidence type="ECO:0000313" key="2">
    <source>
        <dbReference type="Proteomes" id="UP001054837"/>
    </source>
</evidence>
<organism evidence="1 2">
    <name type="scientific">Caerostris darwini</name>
    <dbReference type="NCBI Taxonomy" id="1538125"/>
    <lineage>
        <taxon>Eukaryota</taxon>
        <taxon>Metazoa</taxon>
        <taxon>Ecdysozoa</taxon>
        <taxon>Arthropoda</taxon>
        <taxon>Chelicerata</taxon>
        <taxon>Arachnida</taxon>
        <taxon>Araneae</taxon>
        <taxon>Araneomorphae</taxon>
        <taxon>Entelegynae</taxon>
        <taxon>Araneoidea</taxon>
        <taxon>Araneidae</taxon>
        <taxon>Caerostris</taxon>
    </lineage>
</organism>
<dbReference type="AlphaFoldDB" id="A0AAV4U2B7"/>
<reference evidence="1 2" key="1">
    <citation type="submission" date="2021-06" db="EMBL/GenBank/DDBJ databases">
        <title>Caerostris darwini draft genome.</title>
        <authorList>
            <person name="Kono N."/>
            <person name="Arakawa K."/>
        </authorList>
    </citation>
    <scope>NUCLEOTIDE SEQUENCE [LARGE SCALE GENOMIC DNA]</scope>
</reference>
<evidence type="ECO:0000313" key="1">
    <source>
        <dbReference type="EMBL" id="GIY51885.1"/>
    </source>
</evidence>
<sequence length="101" mass="11479">MAAPLHHDCLIKFTIQTLFTATVIQSTVQLDDWVKSILGLLTIMTTFKGKQTAMPYTPLPLPPFFGREWELSNVTILKQHLKKDVFGKEELFLSGEKKKTS</sequence>
<comment type="caution">
    <text evidence="1">The sequence shown here is derived from an EMBL/GenBank/DDBJ whole genome shotgun (WGS) entry which is preliminary data.</text>
</comment>
<accession>A0AAV4U2B7</accession>
<protein>
    <submittedName>
        <fullName evidence="1">Uncharacterized protein</fullName>
    </submittedName>
</protein>
<keyword evidence="2" id="KW-1185">Reference proteome</keyword>